<gene>
    <name evidence="2" type="ORF">VNO78_15451</name>
</gene>
<organism evidence="2 3">
    <name type="scientific">Psophocarpus tetragonolobus</name>
    <name type="common">Winged bean</name>
    <name type="synonym">Dolichos tetragonolobus</name>
    <dbReference type="NCBI Taxonomy" id="3891"/>
    <lineage>
        <taxon>Eukaryota</taxon>
        <taxon>Viridiplantae</taxon>
        <taxon>Streptophyta</taxon>
        <taxon>Embryophyta</taxon>
        <taxon>Tracheophyta</taxon>
        <taxon>Spermatophyta</taxon>
        <taxon>Magnoliopsida</taxon>
        <taxon>eudicotyledons</taxon>
        <taxon>Gunneridae</taxon>
        <taxon>Pentapetalae</taxon>
        <taxon>rosids</taxon>
        <taxon>fabids</taxon>
        <taxon>Fabales</taxon>
        <taxon>Fabaceae</taxon>
        <taxon>Papilionoideae</taxon>
        <taxon>50 kb inversion clade</taxon>
        <taxon>NPAAA clade</taxon>
        <taxon>indigoferoid/millettioid clade</taxon>
        <taxon>Phaseoleae</taxon>
        <taxon>Psophocarpus</taxon>
    </lineage>
</organism>
<comment type="caution">
    <text evidence="2">The sequence shown here is derived from an EMBL/GenBank/DDBJ whole genome shotgun (WGS) entry which is preliminary data.</text>
</comment>
<feature type="region of interest" description="Disordered" evidence="1">
    <location>
        <begin position="141"/>
        <end position="176"/>
    </location>
</feature>
<sequence length="198" mass="22415">MVVNVFSRDEVMRFSNNLGLVHVGLILSCDLHHGPMELCEKHHGSVGSREVHKVVHASHQEVVPFPLQHKHDIEGGGHTMVAQHNHLSLVVHGIYLCRLPHYGASNSWLADGDTNFEVCERRVMTRRILWRSQLNMGVSFPHKGHDLKQTAKGRKTLGEKRSGKVQSREGQTRRDRMTRTTLVSEVRENVCPNVNVMA</sequence>
<accession>A0AAN9SF14</accession>
<keyword evidence="3" id="KW-1185">Reference proteome</keyword>
<feature type="compositionally biased region" description="Basic and acidic residues" evidence="1">
    <location>
        <begin position="156"/>
        <end position="176"/>
    </location>
</feature>
<protein>
    <submittedName>
        <fullName evidence="2">Uncharacterized protein</fullName>
    </submittedName>
</protein>
<proteinExistence type="predicted"/>
<dbReference type="EMBL" id="JAYMYS010000004">
    <property type="protein sequence ID" value="KAK7394910.1"/>
    <property type="molecule type" value="Genomic_DNA"/>
</dbReference>
<evidence type="ECO:0000313" key="3">
    <source>
        <dbReference type="Proteomes" id="UP001386955"/>
    </source>
</evidence>
<reference evidence="2 3" key="1">
    <citation type="submission" date="2024-01" db="EMBL/GenBank/DDBJ databases">
        <title>The genomes of 5 underutilized Papilionoideae crops provide insights into root nodulation and disease resistanc.</title>
        <authorList>
            <person name="Jiang F."/>
        </authorList>
    </citation>
    <scope>NUCLEOTIDE SEQUENCE [LARGE SCALE GENOMIC DNA]</scope>
    <source>
        <strain evidence="2">DUOXIRENSHENG_FW03</strain>
        <tissue evidence="2">Leaves</tissue>
    </source>
</reference>
<dbReference type="Proteomes" id="UP001386955">
    <property type="component" value="Unassembled WGS sequence"/>
</dbReference>
<dbReference type="AlphaFoldDB" id="A0AAN9SF14"/>
<evidence type="ECO:0000313" key="2">
    <source>
        <dbReference type="EMBL" id="KAK7394910.1"/>
    </source>
</evidence>
<evidence type="ECO:0000256" key="1">
    <source>
        <dbReference type="SAM" id="MobiDB-lite"/>
    </source>
</evidence>
<name>A0AAN9SF14_PSOTE</name>